<dbReference type="RefSeq" id="WP_190702366.1">
    <property type="nucleotide sequence ID" value="NZ_JAMPKX010000004.1"/>
</dbReference>
<dbReference type="SUPFAM" id="SSF53474">
    <property type="entry name" value="alpha/beta-Hydrolases"/>
    <property type="match status" value="1"/>
</dbReference>
<organism evidence="1 2">
    <name type="scientific">Leptolyngbya subtilissima DQ-A4</name>
    <dbReference type="NCBI Taxonomy" id="2933933"/>
    <lineage>
        <taxon>Bacteria</taxon>
        <taxon>Bacillati</taxon>
        <taxon>Cyanobacteriota</taxon>
        <taxon>Cyanophyceae</taxon>
        <taxon>Leptolyngbyales</taxon>
        <taxon>Leptolyngbyaceae</taxon>
        <taxon>Leptolyngbya group</taxon>
        <taxon>Leptolyngbya</taxon>
    </lineage>
</organism>
<dbReference type="EMBL" id="JAMPKX010000004">
    <property type="protein sequence ID" value="MEP0947434.1"/>
    <property type="molecule type" value="Genomic_DNA"/>
</dbReference>
<sequence>MENRRNAEYLMKPFTFQPVFFSWVALHPQPKGVIQFIGGAFFGSFPTLCYRHLLRELYDAGYTVVAMPFRFSFRHWGIALSLLEEQRRLQKYLPQLAAEVGYDTGVYHQSDRYAWLGHSLGCKYIALLELLCGVELDPADTTLDEVIGGRNAQWLRDRLAASPNIWNQPTQLLAPDISDTTNAVPLKALAHLFDRLGLGVQPTRQQTLALIDRSRLFNLTAMVSFTRDNVAGSIQDPCPTTSDVLWLYQHLQAKQLIHAELRGKHLEPLGVKVGSWLVDLNPLDKFVKPLSGWATGETVLKFFHQLQHRETESETVSEELKPALIER</sequence>
<dbReference type="Proteomes" id="UP001482513">
    <property type="component" value="Unassembled WGS sequence"/>
</dbReference>
<dbReference type="PANTHER" id="PTHR34127:SF1">
    <property type="entry name" value="OS04G0405600 PROTEIN"/>
    <property type="match status" value="1"/>
</dbReference>
<dbReference type="PANTHER" id="PTHR34127">
    <property type="entry name" value="OS04G0405600 PROTEIN"/>
    <property type="match status" value="1"/>
</dbReference>
<accession>A0ABV0K425</accession>
<keyword evidence="2" id="KW-1185">Reference proteome</keyword>
<proteinExistence type="predicted"/>
<evidence type="ECO:0000313" key="2">
    <source>
        <dbReference type="Proteomes" id="UP001482513"/>
    </source>
</evidence>
<dbReference type="InterPro" id="IPR029058">
    <property type="entry name" value="AB_hydrolase_fold"/>
</dbReference>
<evidence type="ECO:0000313" key="1">
    <source>
        <dbReference type="EMBL" id="MEP0947434.1"/>
    </source>
</evidence>
<dbReference type="InterPro" id="IPR010765">
    <property type="entry name" value="DUF1350"/>
</dbReference>
<dbReference type="Pfam" id="PF07082">
    <property type="entry name" value="DUF1350"/>
    <property type="match status" value="1"/>
</dbReference>
<comment type="caution">
    <text evidence="1">The sequence shown here is derived from an EMBL/GenBank/DDBJ whole genome shotgun (WGS) entry which is preliminary data.</text>
</comment>
<gene>
    <name evidence="1" type="ORF">NC992_11170</name>
</gene>
<protein>
    <submittedName>
        <fullName evidence="1">DUF1350 family protein</fullName>
    </submittedName>
</protein>
<reference evidence="1 2" key="1">
    <citation type="submission" date="2022-04" db="EMBL/GenBank/DDBJ databases">
        <title>Positive selection, recombination, and allopatry shape intraspecific diversity of widespread and dominant cyanobacteria.</title>
        <authorList>
            <person name="Wei J."/>
            <person name="Shu W."/>
            <person name="Hu C."/>
        </authorList>
    </citation>
    <scope>NUCLEOTIDE SEQUENCE [LARGE SCALE GENOMIC DNA]</scope>
    <source>
        <strain evidence="1 2">DQ-A4</strain>
    </source>
</reference>
<name>A0ABV0K425_9CYAN</name>